<evidence type="ECO:0000313" key="2">
    <source>
        <dbReference type="EMBL" id="KAF5200901.1"/>
    </source>
</evidence>
<feature type="transmembrane region" description="Helical" evidence="1">
    <location>
        <begin position="61"/>
        <end position="80"/>
    </location>
</feature>
<gene>
    <name evidence="2" type="ORF">FRX31_009512</name>
</gene>
<organism evidence="2 3">
    <name type="scientific">Thalictrum thalictroides</name>
    <name type="common">Rue-anemone</name>
    <name type="synonym">Anemone thalictroides</name>
    <dbReference type="NCBI Taxonomy" id="46969"/>
    <lineage>
        <taxon>Eukaryota</taxon>
        <taxon>Viridiplantae</taxon>
        <taxon>Streptophyta</taxon>
        <taxon>Embryophyta</taxon>
        <taxon>Tracheophyta</taxon>
        <taxon>Spermatophyta</taxon>
        <taxon>Magnoliopsida</taxon>
        <taxon>Ranunculales</taxon>
        <taxon>Ranunculaceae</taxon>
        <taxon>Thalictroideae</taxon>
        <taxon>Thalictrum</taxon>
    </lineage>
</organism>
<protein>
    <submittedName>
        <fullName evidence="2">Uncharacterized protein</fullName>
    </submittedName>
</protein>
<dbReference type="Proteomes" id="UP000554482">
    <property type="component" value="Unassembled WGS sequence"/>
</dbReference>
<proteinExistence type="predicted"/>
<keyword evidence="1" id="KW-1133">Transmembrane helix</keyword>
<reference evidence="2 3" key="1">
    <citation type="submission" date="2020-06" db="EMBL/GenBank/DDBJ databases">
        <title>Transcriptomic and genomic resources for Thalictrum thalictroides and T. hernandezii: Facilitating candidate gene discovery in an emerging model plant lineage.</title>
        <authorList>
            <person name="Arias T."/>
            <person name="Riano-Pachon D.M."/>
            <person name="Di Stilio V.S."/>
        </authorList>
    </citation>
    <scope>NUCLEOTIDE SEQUENCE [LARGE SCALE GENOMIC DNA]</scope>
    <source>
        <strain evidence="3">cv. WT478/WT964</strain>
        <tissue evidence="2">Leaves</tissue>
    </source>
</reference>
<keyword evidence="3" id="KW-1185">Reference proteome</keyword>
<evidence type="ECO:0000313" key="3">
    <source>
        <dbReference type="Proteomes" id="UP000554482"/>
    </source>
</evidence>
<dbReference type="AlphaFoldDB" id="A0A7J6WTZ7"/>
<keyword evidence="1" id="KW-0812">Transmembrane</keyword>
<evidence type="ECO:0000256" key="1">
    <source>
        <dbReference type="SAM" id="Phobius"/>
    </source>
</evidence>
<comment type="caution">
    <text evidence="2">The sequence shown here is derived from an EMBL/GenBank/DDBJ whole genome shotgun (WGS) entry which is preliminary data.</text>
</comment>
<dbReference type="EMBL" id="JABWDY010010143">
    <property type="protein sequence ID" value="KAF5200901.1"/>
    <property type="molecule type" value="Genomic_DNA"/>
</dbReference>
<sequence>MPMEMALRPPNKNGNLGCLELRFSKWVREKIKEGKELKKEKEWWKPGRKAANKAIARQRSMGRFAMIIGRVLVLGIHILLL</sequence>
<accession>A0A7J6WTZ7</accession>
<name>A0A7J6WTZ7_THATH</name>
<keyword evidence="1" id="KW-0472">Membrane</keyword>